<evidence type="ECO:0000313" key="2">
    <source>
        <dbReference type="EMBL" id="SPJ78327.1"/>
    </source>
</evidence>
<reference evidence="2" key="1">
    <citation type="submission" date="2018-03" db="EMBL/GenBank/DDBJ databases">
        <authorList>
            <person name="Guldener U."/>
        </authorList>
    </citation>
    <scope>NUCLEOTIDE SEQUENCE</scope>
</reference>
<feature type="chain" id="PRO_5042228528" evidence="1">
    <location>
        <begin position="22"/>
        <end position="97"/>
    </location>
</feature>
<proteinExistence type="predicted"/>
<evidence type="ECO:0000256" key="1">
    <source>
        <dbReference type="SAM" id="SignalP"/>
    </source>
</evidence>
<sequence length="97" mass="10453">MVKITTVAVAALAAIAPVAEARNCRQGLTYCGYVLLRRGNYYRQIDAALEDAGIQSNSNNINNSLFYCLGGNNGDIEFKKQCKSGCKDGGDKHDDSC</sequence>
<keyword evidence="3" id="KW-1185">Reference proteome</keyword>
<dbReference type="Proteomes" id="UP001187734">
    <property type="component" value="Unassembled WGS sequence"/>
</dbReference>
<comment type="caution">
    <text evidence="2">The sequence shown here is derived from an EMBL/GenBank/DDBJ whole genome shotgun (WGS) entry which is preliminary data.</text>
</comment>
<keyword evidence="1" id="KW-0732">Signal</keyword>
<organism evidence="2 3">
    <name type="scientific">Fusarium torulosum</name>
    <dbReference type="NCBI Taxonomy" id="33205"/>
    <lineage>
        <taxon>Eukaryota</taxon>
        <taxon>Fungi</taxon>
        <taxon>Dikarya</taxon>
        <taxon>Ascomycota</taxon>
        <taxon>Pezizomycotina</taxon>
        <taxon>Sordariomycetes</taxon>
        <taxon>Hypocreomycetidae</taxon>
        <taxon>Hypocreales</taxon>
        <taxon>Nectriaceae</taxon>
        <taxon>Fusarium</taxon>
    </lineage>
</organism>
<dbReference type="AlphaFoldDB" id="A0AAE8MA85"/>
<feature type="signal peptide" evidence="1">
    <location>
        <begin position="1"/>
        <end position="21"/>
    </location>
</feature>
<name>A0AAE8MA85_9HYPO</name>
<gene>
    <name evidence="2" type="ORF">FTOL_06716</name>
</gene>
<accession>A0AAE8MA85</accession>
<evidence type="ECO:0000313" key="3">
    <source>
        <dbReference type="Proteomes" id="UP001187734"/>
    </source>
</evidence>
<protein>
    <submittedName>
        <fullName evidence="2">Uncharacterized protein</fullName>
    </submittedName>
</protein>
<dbReference type="EMBL" id="ONZP01000223">
    <property type="protein sequence ID" value="SPJ78327.1"/>
    <property type="molecule type" value="Genomic_DNA"/>
</dbReference>